<evidence type="ECO:0000313" key="2">
    <source>
        <dbReference type="EMBL" id="MPC37387.1"/>
    </source>
</evidence>
<keyword evidence="3" id="KW-1185">Reference proteome</keyword>
<feature type="region of interest" description="Disordered" evidence="1">
    <location>
        <begin position="27"/>
        <end position="47"/>
    </location>
</feature>
<evidence type="ECO:0000313" key="3">
    <source>
        <dbReference type="Proteomes" id="UP000324222"/>
    </source>
</evidence>
<feature type="region of interest" description="Disordered" evidence="1">
    <location>
        <begin position="65"/>
        <end position="88"/>
    </location>
</feature>
<organism evidence="2 3">
    <name type="scientific">Portunus trituberculatus</name>
    <name type="common">Swimming crab</name>
    <name type="synonym">Neptunus trituberculatus</name>
    <dbReference type="NCBI Taxonomy" id="210409"/>
    <lineage>
        <taxon>Eukaryota</taxon>
        <taxon>Metazoa</taxon>
        <taxon>Ecdysozoa</taxon>
        <taxon>Arthropoda</taxon>
        <taxon>Crustacea</taxon>
        <taxon>Multicrustacea</taxon>
        <taxon>Malacostraca</taxon>
        <taxon>Eumalacostraca</taxon>
        <taxon>Eucarida</taxon>
        <taxon>Decapoda</taxon>
        <taxon>Pleocyemata</taxon>
        <taxon>Brachyura</taxon>
        <taxon>Eubrachyura</taxon>
        <taxon>Portunoidea</taxon>
        <taxon>Portunidae</taxon>
        <taxon>Portuninae</taxon>
        <taxon>Portunus</taxon>
    </lineage>
</organism>
<feature type="compositionally biased region" description="Basic and acidic residues" evidence="1">
    <location>
        <begin position="67"/>
        <end position="76"/>
    </location>
</feature>
<dbReference type="Proteomes" id="UP000324222">
    <property type="component" value="Unassembled WGS sequence"/>
</dbReference>
<name>A0A5B7EW17_PORTR</name>
<protein>
    <submittedName>
        <fullName evidence="2">Uncharacterized protein</fullName>
    </submittedName>
</protein>
<evidence type="ECO:0000256" key="1">
    <source>
        <dbReference type="SAM" id="MobiDB-lite"/>
    </source>
</evidence>
<comment type="caution">
    <text evidence="2">The sequence shown here is derived from an EMBL/GenBank/DDBJ whole genome shotgun (WGS) entry which is preliminary data.</text>
</comment>
<accession>A0A5B7EW17</accession>
<proteinExistence type="predicted"/>
<dbReference type="EMBL" id="VSRR010003768">
    <property type="protein sequence ID" value="MPC37387.1"/>
    <property type="molecule type" value="Genomic_DNA"/>
</dbReference>
<reference evidence="2 3" key="1">
    <citation type="submission" date="2019-05" db="EMBL/GenBank/DDBJ databases">
        <title>Another draft genome of Portunus trituberculatus and its Hox gene families provides insights of decapod evolution.</title>
        <authorList>
            <person name="Jeong J.-H."/>
            <person name="Song I."/>
            <person name="Kim S."/>
            <person name="Choi T."/>
            <person name="Kim D."/>
            <person name="Ryu S."/>
            <person name="Kim W."/>
        </authorList>
    </citation>
    <scope>NUCLEOTIDE SEQUENCE [LARGE SCALE GENOMIC DNA]</scope>
    <source>
        <tissue evidence="2">Muscle</tissue>
    </source>
</reference>
<sequence length="88" mass="9347">MSPEQRPSTAPTRVIVSFSHALVGGAAGVRSRGTQTPAASPPLPHHCSMLERGKARRRSGVRAIPGRTKDEHERGKLPALSVCVSDEP</sequence>
<gene>
    <name evidence="2" type="ORF">E2C01_030863</name>
</gene>
<dbReference type="AlphaFoldDB" id="A0A5B7EW17"/>